<gene>
    <name evidence="1" type="ORF">SAMN02910343_00818</name>
</gene>
<dbReference type="Proteomes" id="UP000199689">
    <property type="component" value="Unassembled WGS sequence"/>
</dbReference>
<dbReference type="RefSeq" id="WP_091364133.1">
    <property type="nucleotide sequence ID" value="NZ_FMXA01000008.1"/>
</dbReference>
<protein>
    <submittedName>
        <fullName evidence="1">Uncharacterized protein</fullName>
    </submittedName>
</protein>
<dbReference type="EMBL" id="FMXA01000008">
    <property type="protein sequence ID" value="SDA48077.1"/>
    <property type="molecule type" value="Genomic_DNA"/>
</dbReference>
<dbReference type="GeneID" id="87755848"/>
<accession>A0A1G5VS77</accession>
<keyword evidence="2" id="KW-1185">Reference proteome</keyword>
<dbReference type="STRING" id="209880.SAMN02910343_00818"/>
<evidence type="ECO:0000313" key="1">
    <source>
        <dbReference type="EMBL" id="SDA48077.1"/>
    </source>
</evidence>
<reference evidence="1 2" key="1">
    <citation type="submission" date="2016-10" db="EMBL/GenBank/DDBJ databases">
        <authorList>
            <person name="de Groot N.N."/>
        </authorList>
    </citation>
    <scope>NUCLEOTIDE SEQUENCE [LARGE SCALE GENOMIC DNA]</scope>
    <source>
        <strain evidence="1 2">DSM 15230</strain>
    </source>
</reference>
<proteinExistence type="predicted"/>
<organism evidence="1 2">
    <name type="scientific">Allisonella histaminiformans</name>
    <dbReference type="NCBI Taxonomy" id="209880"/>
    <lineage>
        <taxon>Bacteria</taxon>
        <taxon>Bacillati</taxon>
        <taxon>Bacillota</taxon>
        <taxon>Negativicutes</taxon>
        <taxon>Veillonellales</taxon>
        <taxon>Veillonellaceae</taxon>
        <taxon>Allisonella</taxon>
    </lineage>
</organism>
<dbReference type="AlphaFoldDB" id="A0A1G5VS77"/>
<name>A0A1G5VS77_9FIRM</name>
<sequence>MNWRVRALWKLARAFTMDKAPPLKEGYEWRSTKTGKHFIVNKKTGEIVGGHPEKSRKPVKTDSGKHFTQKELDANMELAVNTLIGVKCKKGLSTPKITVNRVSDHTNFRMLDRCIKPVDVKKALENADLVMYGNTINSYVYQHERIRMVMHTDGTIGTCIRIRKRKLK</sequence>
<evidence type="ECO:0000313" key="2">
    <source>
        <dbReference type="Proteomes" id="UP000199689"/>
    </source>
</evidence>